<dbReference type="OrthoDB" id="64915at2759"/>
<dbReference type="AlphaFoldDB" id="A0A0G2GKW4"/>
<evidence type="ECO:0000313" key="4">
    <source>
        <dbReference type="Proteomes" id="UP000053317"/>
    </source>
</evidence>
<feature type="domain" description="Gfo/Idh/MocA-like oxidoreductase C-terminal" evidence="2">
    <location>
        <begin position="136"/>
        <end position="288"/>
    </location>
</feature>
<dbReference type="EMBL" id="LCWF01000063">
    <property type="protein sequence ID" value="KKY24128.1"/>
    <property type="molecule type" value="Genomic_DNA"/>
</dbReference>
<dbReference type="GO" id="GO:0000166">
    <property type="term" value="F:nucleotide binding"/>
    <property type="evidence" value="ECO:0007669"/>
    <property type="project" value="InterPro"/>
</dbReference>
<keyword evidence="4" id="KW-1185">Reference proteome</keyword>
<evidence type="ECO:0000313" key="3">
    <source>
        <dbReference type="EMBL" id="KKY24128.1"/>
    </source>
</evidence>
<evidence type="ECO:0000259" key="2">
    <source>
        <dbReference type="Pfam" id="PF02894"/>
    </source>
</evidence>
<reference evidence="3 4" key="2">
    <citation type="submission" date="2015-05" db="EMBL/GenBank/DDBJ databases">
        <authorList>
            <person name="Morales-Cruz A."/>
            <person name="Amrine K.C."/>
            <person name="Cantu D."/>
        </authorList>
    </citation>
    <scope>NUCLEOTIDE SEQUENCE [LARGE SCALE GENOMIC DNA]</scope>
    <source>
        <strain evidence="3">UCRPC4</strain>
    </source>
</reference>
<comment type="caution">
    <text evidence="3">The sequence shown here is derived from an EMBL/GenBank/DDBJ whole genome shotgun (WGS) entry which is preliminary data.</text>
</comment>
<dbReference type="SUPFAM" id="SSF51735">
    <property type="entry name" value="NAD(P)-binding Rossmann-fold domains"/>
    <property type="match status" value="1"/>
</dbReference>
<feature type="domain" description="Gfo/Idh/MocA-like oxidoreductase N-terminal" evidence="1">
    <location>
        <begin position="6"/>
        <end position="124"/>
    </location>
</feature>
<dbReference type="PANTHER" id="PTHR43377:SF1">
    <property type="entry name" value="BILIVERDIN REDUCTASE A"/>
    <property type="match status" value="1"/>
</dbReference>
<name>A0A0G2GKW4_PHACM</name>
<gene>
    <name evidence="3" type="ORF">UCRPC4_g02594</name>
</gene>
<dbReference type="Pfam" id="PF01408">
    <property type="entry name" value="GFO_IDH_MocA"/>
    <property type="match status" value="1"/>
</dbReference>
<dbReference type="InterPro" id="IPR036291">
    <property type="entry name" value="NAD(P)-bd_dom_sf"/>
</dbReference>
<protein>
    <submittedName>
        <fullName evidence="3">Putative quinate utilization oxidoreductase</fullName>
    </submittedName>
</protein>
<dbReference type="InterPro" id="IPR051450">
    <property type="entry name" value="Gfo/Idh/MocA_Oxidoreductases"/>
</dbReference>
<dbReference type="InterPro" id="IPR000683">
    <property type="entry name" value="Gfo/Idh/MocA-like_OxRdtase_N"/>
</dbReference>
<dbReference type="Proteomes" id="UP000053317">
    <property type="component" value="Unassembled WGS sequence"/>
</dbReference>
<proteinExistence type="predicted"/>
<dbReference type="PANTHER" id="PTHR43377">
    <property type="entry name" value="BILIVERDIN REDUCTASE A"/>
    <property type="match status" value="1"/>
</dbReference>
<dbReference type="SUPFAM" id="SSF55347">
    <property type="entry name" value="Glyceraldehyde-3-phosphate dehydrogenase-like, C-terminal domain"/>
    <property type="match status" value="1"/>
</dbReference>
<accession>A0A0G2GKW4</accession>
<organism evidence="3 4">
    <name type="scientific">Phaeomoniella chlamydospora</name>
    <name type="common">Phaeoacremonium chlamydosporum</name>
    <dbReference type="NCBI Taxonomy" id="158046"/>
    <lineage>
        <taxon>Eukaryota</taxon>
        <taxon>Fungi</taxon>
        <taxon>Dikarya</taxon>
        <taxon>Ascomycota</taxon>
        <taxon>Pezizomycotina</taxon>
        <taxon>Eurotiomycetes</taxon>
        <taxon>Chaetothyriomycetidae</taxon>
        <taxon>Phaeomoniellales</taxon>
        <taxon>Phaeomoniellaceae</taxon>
        <taxon>Phaeomoniella</taxon>
    </lineage>
</organism>
<dbReference type="Gene3D" id="3.40.50.720">
    <property type="entry name" value="NAD(P)-binding Rossmann-like Domain"/>
    <property type="match status" value="1"/>
</dbReference>
<dbReference type="Gene3D" id="3.30.360.10">
    <property type="entry name" value="Dihydrodipicolinate Reductase, domain 2"/>
    <property type="match status" value="1"/>
</dbReference>
<evidence type="ECO:0000259" key="1">
    <source>
        <dbReference type="Pfam" id="PF01408"/>
    </source>
</evidence>
<reference evidence="3 4" key="1">
    <citation type="submission" date="2015-05" db="EMBL/GenBank/DDBJ databases">
        <title>Distinctive expansion of gene families associated with plant cell wall degradation and secondary metabolism in the genomes of grapevine trunk pathogens.</title>
        <authorList>
            <person name="Lawrence D.P."/>
            <person name="Travadon R."/>
            <person name="Rolshausen P.E."/>
            <person name="Baumgartner K."/>
        </authorList>
    </citation>
    <scope>NUCLEOTIDE SEQUENCE [LARGE SCALE GENOMIC DNA]</scope>
    <source>
        <strain evidence="3">UCRPC4</strain>
    </source>
</reference>
<dbReference type="Pfam" id="PF02894">
    <property type="entry name" value="GFO_IDH_MocA_C"/>
    <property type="match status" value="1"/>
</dbReference>
<dbReference type="InterPro" id="IPR004104">
    <property type="entry name" value="Gfo/Idh/MocA-like_OxRdtase_C"/>
</dbReference>
<sequence length="308" mass="33719">MPRAIEIVVVGGSGLIGKRHLQHVAKSLSAIIFGIIDPSPAAIDLSASYSVPLFASVEELLKQSKRPDAAIVCTPNRTHVPLSLDLVSAGIHVLVEKPISISVSSGQSLIDTAKKQNVRVLVGHHRRFNPYVLAAKEALDSNVIGDITAVSALWTVFKPQSYFDPEALRWRSSKQDGGGVVLINMIHEIDLMHYLFGTVTRVHAEKSVTRRRTTPAEQADAEEEGAAITLRFKSGVVGTFIISDHVGFPHNFEFGTGENPMIHKIGADVYRFFGTRGTLSFPDMVTWSYGDDSPSWELKLKQEILDVP</sequence>